<evidence type="ECO:0000256" key="11">
    <source>
        <dbReference type="ARBA" id="ARBA00023136"/>
    </source>
</evidence>
<dbReference type="GO" id="GO:0005886">
    <property type="term" value="C:plasma membrane"/>
    <property type="evidence" value="ECO:0007669"/>
    <property type="project" value="UniProtKB-SubCell"/>
</dbReference>
<evidence type="ECO:0000256" key="13">
    <source>
        <dbReference type="SAM" id="Phobius"/>
    </source>
</evidence>
<evidence type="ECO:0000256" key="6">
    <source>
        <dbReference type="ARBA" id="ARBA00022692"/>
    </source>
</evidence>
<feature type="transmembrane region" description="Helical" evidence="13">
    <location>
        <begin position="45"/>
        <end position="69"/>
    </location>
</feature>
<dbReference type="GO" id="GO:0005507">
    <property type="term" value="F:copper ion binding"/>
    <property type="evidence" value="ECO:0007669"/>
    <property type="project" value="InterPro"/>
</dbReference>
<dbReference type="PANTHER" id="PTHR22888:SF18">
    <property type="entry name" value="CYTOCHROME BO(3) UBIQUINOL OXIDASE SUBUNIT 2"/>
    <property type="match status" value="1"/>
</dbReference>
<keyword evidence="7" id="KW-0732">Signal</keyword>
<keyword evidence="6 13" id="KW-0812">Transmembrane</keyword>
<protein>
    <recommendedName>
        <fullName evidence="12">Quinol oxidase subunit 2</fullName>
        <ecNumber evidence="12">1.10.3.-</ecNumber>
    </recommendedName>
</protein>
<evidence type="ECO:0000256" key="5">
    <source>
        <dbReference type="ARBA" id="ARBA00022660"/>
    </source>
</evidence>
<dbReference type="PROSITE" id="PS50999">
    <property type="entry name" value="COX2_TM"/>
    <property type="match status" value="1"/>
</dbReference>
<evidence type="ECO:0000259" key="14">
    <source>
        <dbReference type="PROSITE" id="PS50857"/>
    </source>
</evidence>
<dbReference type="SUPFAM" id="SSF81464">
    <property type="entry name" value="Cytochrome c oxidase subunit II-like, transmembrane region"/>
    <property type="match status" value="1"/>
</dbReference>
<proteinExistence type="inferred from homology"/>
<dbReference type="PRINTS" id="PR01166">
    <property type="entry name" value="CYCOXIDASEII"/>
</dbReference>
<dbReference type="GO" id="GO:0016682">
    <property type="term" value="F:oxidoreductase activity, acting on diphenols and related substances as donors, oxygen as acceptor"/>
    <property type="evidence" value="ECO:0007669"/>
    <property type="project" value="InterPro"/>
</dbReference>
<comment type="function">
    <text evidence="12">Catalyzes quinol oxidation with the concomitant reduction of oxygen to water. Subunit II transfers the electrons from a quinol to the binuclear center of the catalytic subunit I.</text>
</comment>
<feature type="transmembrane region" description="Helical" evidence="13">
    <location>
        <begin position="90"/>
        <end position="111"/>
    </location>
</feature>
<evidence type="ECO:0000256" key="3">
    <source>
        <dbReference type="ARBA" id="ARBA00022448"/>
    </source>
</evidence>
<organism evidence="16 17">
    <name type="scientific">Sulfoacidibacillus ferrooxidans</name>
    <dbReference type="NCBI Taxonomy" id="2005001"/>
    <lineage>
        <taxon>Bacteria</taxon>
        <taxon>Bacillati</taxon>
        <taxon>Bacillota</taxon>
        <taxon>Bacilli</taxon>
        <taxon>Bacillales</taxon>
        <taxon>Alicyclobacillaceae</taxon>
        <taxon>Sulfoacidibacillus</taxon>
    </lineage>
</organism>
<dbReference type="CDD" id="cd04212">
    <property type="entry name" value="CuRO_UO_II"/>
    <property type="match status" value="1"/>
</dbReference>
<evidence type="ECO:0000256" key="12">
    <source>
        <dbReference type="PIRNR" id="PIRNR000292"/>
    </source>
</evidence>
<dbReference type="GO" id="GO:0009486">
    <property type="term" value="F:cytochrome bo3 ubiquinol oxidase activity"/>
    <property type="evidence" value="ECO:0007669"/>
    <property type="project" value="InterPro"/>
</dbReference>
<evidence type="ECO:0000256" key="4">
    <source>
        <dbReference type="ARBA" id="ARBA00022475"/>
    </source>
</evidence>
<reference evidence="16" key="1">
    <citation type="submission" date="2022-03" db="EMBL/GenBank/DDBJ databases">
        <title>Draft Genome Sequence of Firmicute Strain S0AB, a Heterotrophic Iron/Sulfur-Oxidizing Extreme Acidophile.</title>
        <authorList>
            <person name="Vergara E."/>
            <person name="Pakostova E."/>
            <person name="Johnson D.B."/>
            <person name="Holmes D.S."/>
        </authorList>
    </citation>
    <scope>NUCLEOTIDE SEQUENCE</scope>
    <source>
        <strain evidence="16">S0AB</strain>
    </source>
</reference>
<dbReference type="SUPFAM" id="SSF49503">
    <property type="entry name" value="Cupredoxins"/>
    <property type="match status" value="1"/>
</dbReference>
<dbReference type="PROSITE" id="PS50857">
    <property type="entry name" value="COX2_CUA"/>
    <property type="match status" value="1"/>
</dbReference>
<evidence type="ECO:0000256" key="8">
    <source>
        <dbReference type="ARBA" id="ARBA00022982"/>
    </source>
</evidence>
<dbReference type="RefSeq" id="WP_241712226.1">
    <property type="nucleotide sequence ID" value="NZ_JALBUF010000001.1"/>
</dbReference>
<keyword evidence="17" id="KW-1185">Reference proteome</keyword>
<dbReference type="Gene3D" id="2.60.40.420">
    <property type="entry name" value="Cupredoxins - blue copper proteins"/>
    <property type="match status" value="1"/>
</dbReference>
<evidence type="ECO:0000313" key="16">
    <source>
        <dbReference type="EMBL" id="MCI0182657.1"/>
    </source>
</evidence>
<accession>A0A9X1V7K3</accession>
<evidence type="ECO:0000256" key="10">
    <source>
        <dbReference type="ARBA" id="ARBA00023002"/>
    </source>
</evidence>
<feature type="domain" description="Cytochrome oxidase subunit II copper A binding" evidence="14">
    <location>
        <begin position="125"/>
        <end position="237"/>
    </location>
</feature>
<dbReference type="Pfam" id="PF00116">
    <property type="entry name" value="COX2"/>
    <property type="match status" value="1"/>
</dbReference>
<gene>
    <name evidence="16" type="primary">qoxA_1</name>
    <name evidence="16" type="ORF">MM817_00923</name>
</gene>
<dbReference type="PANTHER" id="PTHR22888">
    <property type="entry name" value="CYTOCHROME C OXIDASE, SUBUNIT II"/>
    <property type="match status" value="1"/>
</dbReference>
<keyword evidence="4 12" id="KW-1003">Cell membrane</keyword>
<dbReference type="EC" id="1.10.3.-" evidence="12"/>
<evidence type="ECO:0000259" key="15">
    <source>
        <dbReference type="PROSITE" id="PS50999"/>
    </source>
</evidence>
<dbReference type="InterPro" id="IPR008972">
    <property type="entry name" value="Cupredoxin"/>
</dbReference>
<keyword evidence="11 12" id="KW-0472">Membrane</keyword>
<keyword evidence="10 12" id="KW-0560">Oxidoreductase</keyword>
<dbReference type="PIRSF" id="PIRSF000292">
    <property type="entry name" value="Ubi_od_II"/>
    <property type="match status" value="1"/>
</dbReference>
<evidence type="ECO:0000256" key="2">
    <source>
        <dbReference type="ARBA" id="ARBA00007866"/>
    </source>
</evidence>
<dbReference type="InterPro" id="IPR006333">
    <property type="entry name" value="Cyt_o_ubiquinol_oxidase_su2"/>
</dbReference>
<evidence type="ECO:0000256" key="7">
    <source>
        <dbReference type="ARBA" id="ARBA00022729"/>
    </source>
</evidence>
<name>A0A9X1V7K3_9BACL</name>
<evidence type="ECO:0000256" key="1">
    <source>
        <dbReference type="ARBA" id="ARBA00004651"/>
    </source>
</evidence>
<comment type="caution">
    <text evidence="16">The sequence shown here is derived from an EMBL/GenBank/DDBJ whole genome shotgun (WGS) entry which is preliminary data.</text>
</comment>
<evidence type="ECO:0000256" key="9">
    <source>
        <dbReference type="ARBA" id="ARBA00022989"/>
    </source>
</evidence>
<evidence type="ECO:0000313" key="17">
    <source>
        <dbReference type="Proteomes" id="UP001139263"/>
    </source>
</evidence>
<comment type="subcellular location">
    <subcellularLocation>
        <location evidence="1">Cell membrane</location>
        <topology evidence="1">Multi-pass membrane protein</topology>
    </subcellularLocation>
</comment>
<keyword evidence="8 12" id="KW-0249">Electron transport</keyword>
<dbReference type="InterPro" id="IPR011759">
    <property type="entry name" value="Cyt_c_oxidase_su2_TM_dom"/>
</dbReference>
<keyword evidence="3 12" id="KW-0813">Transport</keyword>
<sequence length="300" mass="33818">MKHTRMSTYAWIAALSGTTLLLPGCGEQVLVFNPVGPVGMIEKQMIILSIIMISIVVIPVIVLLAMIITRYRDKPNNTSPYRPEWSENRTLEIIWWAVPIAIVGVLGTFTVQRTFALVRPPGNTDNPLTIQVTSMDWKWLFQYPDQKIATVNYCEIPSNRPIQFVLTSNAPMNSFWVPQLGGQEYTMPGMAMKLWLEANRPGVYYGSGANFSGEGFAHMHFNVVARPQGEFDQWVQNVKASAPPLTDRQYATLAQRTIVQPMTFSTNQPGLFEKIVYQDGGMYMRRDLMKGKIHTHSGTD</sequence>
<dbReference type="Proteomes" id="UP001139263">
    <property type="component" value="Unassembled WGS sequence"/>
</dbReference>
<keyword evidence="5 12" id="KW-0679">Respiratory chain</keyword>
<dbReference type="InterPro" id="IPR034227">
    <property type="entry name" value="CuRO_UO_II"/>
</dbReference>
<dbReference type="InterPro" id="IPR002429">
    <property type="entry name" value="CcO_II-like_C"/>
</dbReference>
<dbReference type="InterPro" id="IPR036257">
    <property type="entry name" value="Cyt_c_oxidase_su2_TM_sf"/>
</dbReference>
<dbReference type="EMBL" id="JALBUF010000001">
    <property type="protein sequence ID" value="MCI0182657.1"/>
    <property type="molecule type" value="Genomic_DNA"/>
</dbReference>
<comment type="similarity">
    <text evidence="2 12">Belongs to the cytochrome c oxidase subunit 2 family.</text>
</comment>
<dbReference type="GO" id="GO:0042773">
    <property type="term" value="P:ATP synthesis coupled electron transport"/>
    <property type="evidence" value="ECO:0007669"/>
    <property type="project" value="TreeGrafter"/>
</dbReference>
<dbReference type="InterPro" id="IPR045187">
    <property type="entry name" value="CcO_II"/>
</dbReference>
<comment type="catalytic activity">
    <reaction evidence="12">
        <text>2 a quinol + O2 = 2 a quinone + 2 H2O</text>
        <dbReference type="Rhea" id="RHEA:55376"/>
        <dbReference type="ChEBI" id="CHEBI:15377"/>
        <dbReference type="ChEBI" id="CHEBI:15379"/>
        <dbReference type="ChEBI" id="CHEBI:24646"/>
        <dbReference type="ChEBI" id="CHEBI:132124"/>
    </reaction>
</comment>
<feature type="domain" description="Cytochrome oxidase subunit II transmembrane region profile" evidence="15">
    <location>
        <begin position="23"/>
        <end position="121"/>
    </location>
</feature>
<keyword evidence="9 13" id="KW-1133">Transmembrane helix</keyword>
<dbReference type="Gene3D" id="1.10.287.90">
    <property type="match status" value="1"/>
</dbReference>
<dbReference type="GO" id="GO:0004129">
    <property type="term" value="F:cytochrome-c oxidase activity"/>
    <property type="evidence" value="ECO:0007669"/>
    <property type="project" value="UniProtKB-UniRule"/>
</dbReference>
<dbReference type="AlphaFoldDB" id="A0A9X1V7K3"/>